<gene>
    <name evidence="16" type="primary">cysG</name>
    <name evidence="16" type="ORF">KX928_12470</name>
</gene>
<dbReference type="GO" id="GO:0016491">
    <property type="term" value="F:oxidoreductase activity"/>
    <property type="evidence" value="ECO:0007669"/>
    <property type="project" value="UniProtKB-KW"/>
</dbReference>
<dbReference type="GO" id="GO:0009236">
    <property type="term" value="P:cobalamin biosynthetic process"/>
    <property type="evidence" value="ECO:0007669"/>
    <property type="project" value="UniProtKB-KW"/>
</dbReference>
<evidence type="ECO:0000256" key="13">
    <source>
        <dbReference type="RuleBase" id="RU003960"/>
    </source>
</evidence>
<keyword evidence="17" id="KW-1185">Reference proteome</keyword>
<dbReference type="GO" id="GO:0019354">
    <property type="term" value="P:siroheme biosynthetic process"/>
    <property type="evidence" value="ECO:0007669"/>
    <property type="project" value="InterPro"/>
</dbReference>
<evidence type="ECO:0000256" key="1">
    <source>
        <dbReference type="ARBA" id="ARBA00005879"/>
    </source>
</evidence>
<dbReference type="NCBIfam" id="TIGR01470">
    <property type="entry name" value="cysG_Nterm"/>
    <property type="match status" value="1"/>
</dbReference>
<evidence type="ECO:0000256" key="11">
    <source>
        <dbReference type="ARBA" id="ARBA00023268"/>
    </source>
</evidence>
<dbReference type="InterPro" id="IPR003043">
    <property type="entry name" value="Uropor_MeTrfase_CS"/>
</dbReference>
<evidence type="ECO:0000256" key="10">
    <source>
        <dbReference type="ARBA" id="ARBA00023244"/>
    </source>
</evidence>
<dbReference type="InterPro" id="IPR012409">
    <property type="entry name" value="Sirohaem_synth"/>
</dbReference>
<dbReference type="InterPro" id="IPR006367">
    <property type="entry name" value="Sirohaem_synthase_N"/>
</dbReference>
<evidence type="ECO:0000259" key="14">
    <source>
        <dbReference type="Pfam" id="PF00590"/>
    </source>
</evidence>
<evidence type="ECO:0000313" key="17">
    <source>
        <dbReference type="Proteomes" id="UP001138661"/>
    </source>
</evidence>
<dbReference type="Proteomes" id="UP001138661">
    <property type="component" value="Unassembled WGS sequence"/>
</dbReference>
<reference evidence="16" key="1">
    <citation type="submission" date="2021-07" db="EMBL/GenBank/DDBJ databases">
        <title>Roseobacter insulae sp. nov., isolated from a tidal flat.</title>
        <authorList>
            <person name="Park S."/>
            <person name="Yoon J.-H."/>
        </authorList>
    </citation>
    <scope>NUCLEOTIDE SEQUENCE</scope>
    <source>
        <strain evidence="16">YSTF-M11</strain>
    </source>
</reference>
<comment type="caution">
    <text evidence="16">The sequence shown here is derived from an EMBL/GenBank/DDBJ whole genome shotgun (WGS) entry which is preliminary data.</text>
</comment>
<evidence type="ECO:0000256" key="7">
    <source>
        <dbReference type="ARBA" id="ARBA00023002"/>
    </source>
</evidence>
<dbReference type="GO" id="GO:0032259">
    <property type="term" value="P:methylation"/>
    <property type="evidence" value="ECO:0007669"/>
    <property type="project" value="UniProtKB-KW"/>
</dbReference>
<evidence type="ECO:0000256" key="5">
    <source>
        <dbReference type="ARBA" id="ARBA00022679"/>
    </source>
</evidence>
<dbReference type="EC" id="2.1.1.107" evidence="2"/>
<evidence type="ECO:0000256" key="2">
    <source>
        <dbReference type="ARBA" id="ARBA00012162"/>
    </source>
</evidence>
<dbReference type="InterPro" id="IPR006366">
    <property type="entry name" value="CobA/CysG_C"/>
</dbReference>
<dbReference type="PANTHER" id="PTHR45790">
    <property type="entry name" value="SIROHEME SYNTHASE-RELATED"/>
    <property type="match status" value="1"/>
</dbReference>
<keyword evidence="10" id="KW-0627">Porphyrin biosynthesis</keyword>
<name>A0A9X1K2J7_9RHOB</name>
<dbReference type="Pfam" id="PF00590">
    <property type="entry name" value="TP_methylase"/>
    <property type="match status" value="1"/>
</dbReference>
<keyword evidence="4 13" id="KW-0489">Methyltransferase</keyword>
<keyword evidence="9 16" id="KW-0456">Lyase</keyword>
<keyword evidence="8" id="KW-0520">NAD</keyword>
<dbReference type="InterPro" id="IPR000878">
    <property type="entry name" value="4pyrrol_Mease"/>
</dbReference>
<dbReference type="RefSeq" id="WP_219502769.1">
    <property type="nucleotide sequence ID" value="NZ_JAHXDN010000003.1"/>
</dbReference>
<keyword evidence="5 13" id="KW-0808">Transferase</keyword>
<evidence type="ECO:0000256" key="3">
    <source>
        <dbReference type="ARBA" id="ARBA00022573"/>
    </source>
</evidence>
<sequence>MDHFPIFLRVHGRRIVLSGGGEAALAKLRLLMKTAGRITVFTPNPAPEIENWAAEGKLALVRRAMAPGDTMCAALFYAADEDAVEDARTAAIARADGALVNVVDNLEDSQFITPAIVDRDPVTIAIGTEGAAPVLARAIKADLEERLPAALGPLARIGKRFRKAAEALPFGRARRDFWREYYFKSGPAAMTAGEKGVNGALDKLLAEHLTRKARPGHVHFVGGGPGDPDLLTMKARRVLDEADVVIYDRLISKPILELARREAIMIDAGKEGFGPSMKQEEINDLIVQHGLSGAQVVRLKSGDATVFGRLDEEIDAVDAHQIAWSIVPGITSASAAVAEIGQSLTRRGRNSSVRFLTGHDMKGFADHDWATLARPGEVAAIYMGKKSARFIQGRLIMHGADRHTPVTVIENASRPDQRILETTLDALPHALAAAEMTGPALMFYGLAPREAAAARLRRADTEHALYTYPIQAQEAL</sequence>
<keyword evidence="7 16" id="KW-0560">Oxidoreductase</keyword>
<organism evidence="16 17">
    <name type="scientific">Roseobacter insulae</name>
    <dbReference type="NCBI Taxonomy" id="2859783"/>
    <lineage>
        <taxon>Bacteria</taxon>
        <taxon>Pseudomonadati</taxon>
        <taxon>Pseudomonadota</taxon>
        <taxon>Alphaproteobacteria</taxon>
        <taxon>Rhodobacterales</taxon>
        <taxon>Roseobacteraceae</taxon>
        <taxon>Roseobacter</taxon>
    </lineage>
</organism>
<evidence type="ECO:0000256" key="4">
    <source>
        <dbReference type="ARBA" id="ARBA00022603"/>
    </source>
</evidence>
<comment type="pathway">
    <text evidence="12">Porphyrin-containing compound metabolism; siroheme biosynthesis; precorrin-2 from uroporphyrinogen III: step 1/1.</text>
</comment>
<dbReference type="GO" id="GO:0004851">
    <property type="term" value="F:uroporphyrin-III C-methyltransferase activity"/>
    <property type="evidence" value="ECO:0007669"/>
    <property type="project" value="UniProtKB-EC"/>
</dbReference>
<dbReference type="FunFam" id="3.40.1010.10:FF:000001">
    <property type="entry name" value="Siroheme synthase"/>
    <property type="match status" value="1"/>
</dbReference>
<dbReference type="InterPro" id="IPR050161">
    <property type="entry name" value="Siro_Cobalamin_biosynth"/>
</dbReference>
<dbReference type="InterPro" id="IPR019478">
    <property type="entry name" value="Sirohaem_synthase_dimer_dom"/>
</dbReference>
<dbReference type="PROSITE" id="PS00840">
    <property type="entry name" value="SUMT_2"/>
    <property type="match status" value="1"/>
</dbReference>
<evidence type="ECO:0000259" key="15">
    <source>
        <dbReference type="Pfam" id="PF10414"/>
    </source>
</evidence>
<evidence type="ECO:0000256" key="8">
    <source>
        <dbReference type="ARBA" id="ARBA00023027"/>
    </source>
</evidence>
<dbReference type="PIRSF" id="PIRSF036426">
    <property type="entry name" value="Sirohaem_synth"/>
    <property type="match status" value="1"/>
</dbReference>
<feature type="domain" description="Tetrapyrrole methylase" evidence="14">
    <location>
        <begin position="218"/>
        <end position="427"/>
    </location>
</feature>
<feature type="domain" description="Sirohaem synthase dimerisation" evidence="15">
    <location>
        <begin position="150"/>
        <end position="195"/>
    </location>
</feature>
<dbReference type="GO" id="GO:0016829">
    <property type="term" value="F:lyase activity"/>
    <property type="evidence" value="ECO:0007669"/>
    <property type="project" value="UniProtKB-KW"/>
</dbReference>
<evidence type="ECO:0000313" key="16">
    <source>
        <dbReference type="EMBL" id="MBW4708598.1"/>
    </source>
</evidence>
<dbReference type="Pfam" id="PF10414">
    <property type="entry name" value="CysG_dimeriser"/>
    <property type="match status" value="1"/>
</dbReference>
<evidence type="ECO:0000256" key="9">
    <source>
        <dbReference type="ARBA" id="ARBA00023239"/>
    </source>
</evidence>
<dbReference type="NCBIfam" id="NF007922">
    <property type="entry name" value="PRK10637.1"/>
    <property type="match status" value="1"/>
</dbReference>
<accession>A0A9X1K2J7</accession>
<keyword evidence="6" id="KW-0949">S-adenosyl-L-methionine</keyword>
<comment type="similarity">
    <text evidence="1 13">Belongs to the precorrin methyltransferase family.</text>
</comment>
<keyword evidence="3" id="KW-0169">Cobalamin biosynthesis</keyword>
<dbReference type="CDD" id="cd11642">
    <property type="entry name" value="SUMT"/>
    <property type="match status" value="1"/>
</dbReference>
<evidence type="ECO:0000256" key="6">
    <source>
        <dbReference type="ARBA" id="ARBA00022691"/>
    </source>
</evidence>
<keyword evidence="11" id="KW-0511">Multifunctional enzyme</keyword>
<proteinExistence type="inferred from homology"/>
<dbReference type="NCBIfam" id="TIGR01469">
    <property type="entry name" value="cobA_cysG_Cterm"/>
    <property type="match status" value="1"/>
</dbReference>
<evidence type="ECO:0000256" key="12">
    <source>
        <dbReference type="ARBA" id="ARBA00025705"/>
    </source>
</evidence>
<dbReference type="PANTHER" id="PTHR45790:SF3">
    <property type="entry name" value="S-ADENOSYL-L-METHIONINE-DEPENDENT UROPORPHYRINOGEN III METHYLTRANSFERASE, CHLOROPLASTIC"/>
    <property type="match status" value="1"/>
</dbReference>
<protein>
    <recommendedName>
        <fullName evidence="2">uroporphyrinogen-III C-methyltransferase</fullName>
        <ecNumber evidence="2">2.1.1.107</ecNumber>
    </recommendedName>
</protein>
<dbReference type="EMBL" id="JAHXDN010000003">
    <property type="protein sequence ID" value="MBW4708598.1"/>
    <property type="molecule type" value="Genomic_DNA"/>
</dbReference>
<dbReference type="Pfam" id="PF13241">
    <property type="entry name" value="NAD_binding_7"/>
    <property type="match status" value="1"/>
</dbReference>
<dbReference type="NCBIfam" id="NF004790">
    <property type="entry name" value="PRK06136.1"/>
    <property type="match status" value="1"/>
</dbReference>
<dbReference type="AlphaFoldDB" id="A0A9X1K2J7"/>